<comment type="caution">
    <text evidence="1">The sequence shown here is derived from an EMBL/GenBank/DDBJ whole genome shotgun (WGS) entry which is preliminary data.</text>
</comment>
<dbReference type="SUPFAM" id="SSF56784">
    <property type="entry name" value="HAD-like"/>
    <property type="match status" value="1"/>
</dbReference>
<accession>I8AF14</accession>
<dbReference type="PROSITE" id="PS01229">
    <property type="entry name" value="COF_2"/>
    <property type="match status" value="1"/>
</dbReference>
<proteinExistence type="predicted"/>
<dbReference type="Gene3D" id="3.40.50.1000">
    <property type="entry name" value="HAD superfamily/HAD-like"/>
    <property type="match status" value="1"/>
</dbReference>
<reference evidence="1 2" key="1">
    <citation type="journal article" date="2012" name="J. Bacteriol.">
        <title>Genome of Bacillus macauensis ZFHKF-1, a Long-Chain-Forming Bacterium.</title>
        <authorList>
            <person name="Cai L."/>
            <person name="Zhang T."/>
        </authorList>
    </citation>
    <scope>NUCLEOTIDE SEQUENCE [LARGE SCALE GENOMIC DNA]</scope>
    <source>
        <strain evidence="1 2">ZFHKF-1</strain>
    </source>
</reference>
<evidence type="ECO:0000313" key="1">
    <source>
        <dbReference type="EMBL" id="EIT84217.1"/>
    </source>
</evidence>
<dbReference type="GO" id="GO:0016791">
    <property type="term" value="F:phosphatase activity"/>
    <property type="evidence" value="ECO:0007669"/>
    <property type="project" value="TreeGrafter"/>
</dbReference>
<dbReference type="eggNOG" id="COG0561">
    <property type="taxonomic scope" value="Bacteria"/>
</dbReference>
<organism evidence="1 2">
    <name type="scientific">Fictibacillus macauensis ZFHKF-1</name>
    <dbReference type="NCBI Taxonomy" id="1196324"/>
    <lineage>
        <taxon>Bacteria</taxon>
        <taxon>Bacillati</taxon>
        <taxon>Bacillota</taxon>
        <taxon>Bacilli</taxon>
        <taxon>Bacillales</taxon>
        <taxon>Fictibacillaceae</taxon>
        <taxon>Fictibacillus</taxon>
    </lineage>
</organism>
<dbReference type="STRING" id="1196324.A374_16478"/>
<dbReference type="InterPro" id="IPR036412">
    <property type="entry name" value="HAD-like_sf"/>
</dbReference>
<protein>
    <submittedName>
        <fullName evidence="1">YcsE</fullName>
    </submittedName>
</protein>
<dbReference type="PROSITE" id="PS01228">
    <property type="entry name" value="COF_1"/>
    <property type="match status" value="1"/>
</dbReference>
<dbReference type="PANTHER" id="PTHR10000:SF55">
    <property type="entry name" value="5-AMINO-6-(5-PHOSPHO-D-RIBITYLAMINO)URACIL PHOSPHATASE YCSE"/>
    <property type="match status" value="1"/>
</dbReference>
<dbReference type="SFLD" id="SFLDS00003">
    <property type="entry name" value="Haloacid_Dehalogenase"/>
    <property type="match status" value="1"/>
</dbReference>
<sequence>MSKDIKLIALDMDGTLLNDQDEISIGNREAIKAAQVLGIHVVLSTGRSLITCGDHAKSLALNSYLVTVNGGEIWDEQGNLLERNSLGSDHVQRMHELSQQHNTSFWCVTSDQVYREEFPENASEHNWIKFGFDTEDDEARKTILEELRNNPELEVSNSSLTNIEVNATGVNKARALQRVCKELGITMEHVMAMGDSLNDIAMITEAGIGVAMGNAQDKVKEIADYVSTTNNEDGVANAIQRFVLGSK</sequence>
<evidence type="ECO:0000313" key="2">
    <source>
        <dbReference type="Proteomes" id="UP000004080"/>
    </source>
</evidence>
<dbReference type="GO" id="GO:0005829">
    <property type="term" value="C:cytosol"/>
    <property type="evidence" value="ECO:0007669"/>
    <property type="project" value="TreeGrafter"/>
</dbReference>
<dbReference type="PANTHER" id="PTHR10000">
    <property type="entry name" value="PHOSPHOSERINE PHOSPHATASE"/>
    <property type="match status" value="1"/>
</dbReference>
<dbReference type="SFLD" id="SFLDG01144">
    <property type="entry name" value="C2.B.4:_PGP_Like"/>
    <property type="match status" value="1"/>
</dbReference>
<dbReference type="SFLD" id="SFLDG01140">
    <property type="entry name" value="C2.B:_Phosphomannomutase_and_P"/>
    <property type="match status" value="1"/>
</dbReference>
<dbReference type="EMBL" id="AKKV01000037">
    <property type="protein sequence ID" value="EIT84217.1"/>
    <property type="molecule type" value="Genomic_DNA"/>
</dbReference>
<dbReference type="NCBIfam" id="TIGR01484">
    <property type="entry name" value="HAD-SF-IIB"/>
    <property type="match status" value="1"/>
</dbReference>
<dbReference type="InterPro" id="IPR006379">
    <property type="entry name" value="HAD-SF_hydro_IIB"/>
</dbReference>
<dbReference type="Gene3D" id="3.90.1070.10">
    <property type="match status" value="1"/>
</dbReference>
<gene>
    <name evidence="1" type="ORF">A374_16478</name>
</gene>
<dbReference type="OrthoDB" id="9806027at2"/>
<dbReference type="CDD" id="cd07516">
    <property type="entry name" value="HAD_Pase"/>
    <property type="match status" value="1"/>
</dbReference>
<dbReference type="RefSeq" id="WP_007203368.1">
    <property type="nucleotide sequence ID" value="NZ_AKKV01000037.1"/>
</dbReference>
<dbReference type="InterPro" id="IPR023214">
    <property type="entry name" value="HAD_sf"/>
</dbReference>
<keyword evidence="2" id="KW-1185">Reference proteome</keyword>
<dbReference type="GO" id="GO:0000287">
    <property type="term" value="F:magnesium ion binding"/>
    <property type="evidence" value="ECO:0007669"/>
    <property type="project" value="TreeGrafter"/>
</dbReference>
<dbReference type="Pfam" id="PF08282">
    <property type="entry name" value="Hydrolase_3"/>
    <property type="match status" value="2"/>
</dbReference>
<dbReference type="AlphaFoldDB" id="I8AF14"/>
<dbReference type="Proteomes" id="UP000004080">
    <property type="component" value="Unassembled WGS sequence"/>
</dbReference>
<dbReference type="PATRIC" id="fig|1196324.3.peg.3370"/>
<name>I8AF14_9BACL</name>